<comment type="pathway">
    <text evidence="5">Isoprenoid biosynthesis; dimethylallyl diphosphate biosynthesis; dimethylallyl diphosphate from (2E)-4-hydroxy-3-methylbutenyl diphosphate: step 1/1.</text>
</comment>
<dbReference type="GO" id="GO:0051745">
    <property type="term" value="F:4-hydroxy-3-methylbut-2-enyl diphosphate reductase activity"/>
    <property type="evidence" value="ECO:0007669"/>
    <property type="project" value="UniProtKB-UniRule"/>
</dbReference>
<dbReference type="Pfam" id="PF02401">
    <property type="entry name" value="LYTB"/>
    <property type="match status" value="1"/>
</dbReference>
<feature type="binding site" evidence="5">
    <location>
        <position position="262"/>
    </location>
    <ligand>
        <name>(2E)-4-hydroxy-3-methylbut-2-enyl diphosphate</name>
        <dbReference type="ChEBI" id="CHEBI:128753"/>
    </ligand>
</feature>
<dbReference type="AlphaFoldDB" id="A0A6L5GDR4"/>
<dbReference type="PANTHER" id="PTHR30426">
    <property type="entry name" value="4-HYDROXY-3-METHYLBUT-2-ENYL DIPHOSPHATE REDUCTASE"/>
    <property type="match status" value="1"/>
</dbReference>
<keyword evidence="5 7" id="KW-0560">Oxidoreductase</keyword>
<feature type="binding site" evidence="5">
    <location>
        <position position="164"/>
    </location>
    <ligand>
        <name>isopentenyl diphosphate</name>
        <dbReference type="ChEBI" id="CHEBI:128769"/>
    </ligand>
</feature>
<evidence type="ECO:0000256" key="6">
    <source>
        <dbReference type="SAM" id="MobiDB-lite"/>
    </source>
</evidence>
<reference evidence="7 8" key="1">
    <citation type="submission" date="2019-10" db="EMBL/GenBank/DDBJ databases">
        <title>Glycomyces albidus sp. nov., a novel actinomycete isolated from rhizosphere soil of wheat (Triticum aestivum L.).</title>
        <authorList>
            <person name="Qian L."/>
        </authorList>
    </citation>
    <scope>NUCLEOTIDE SEQUENCE [LARGE SCALE GENOMIC DNA]</scope>
    <source>
        <strain evidence="7 8">NEAU-7082</strain>
    </source>
</reference>
<proteinExistence type="inferred from homology"/>
<feature type="binding site" evidence="5">
    <location>
        <position position="164"/>
    </location>
    <ligand>
        <name>dimethylallyl diphosphate</name>
        <dbReference type="ChEBI" id="CHEBI:57623"/>
    </ligand>
</feature>
<feature type="compositionally biased region" description="Basic and acidic residues" evidence="6">
    <location>
        <begin position="1"/>
        <end position="23"/>
    </location>
</feature>
<evidence type="ECO:0000313" key="8">
    <source>
        <dbReference type="Proteomes" id="UP000477750"/>
    </source>
</evidence>
<dbReference type="UniPathway" id="UPA00059">
    <property type="reaction ID" value="UER00105"/>
</dbReference>
<evidence type="ECO:0000256" key="3">
    <source>
        <dbReference type="ARBA" id="ARBA00023004"/>
    </source>
</evidence>
<feature type="binding site" evidence="5">
    <location>
        <position position="264"/>
    </location>
    <ligand>
        <name>(2E)-4-hydroxy-3-methylbut-2-enyl diphosphate</name>
        <dbReference type="ChEBI" id="CHEBI:128753"/>
    </ligand>
</feature>
<feature type="binding site" evidence="5">
    <location>
        <position position="264"/>
    </location>
    <ligand>
        <name>isopentenyl diphosphate</name>
        <dbReference type="ChEBI" id="CHEBI:128769"/>
    </ligand>
</feature>
<evidence type="ECO:0000313" key="7">
    <source>
        <dbReference type="EMBL" id="MQM27701.1"/>
    </source>
</evidence>
<feature type="binding site" evidence="5">
    <location>
        <position position="114"/>
    </location>
    <ligand>
        <name>isopentenyl diphosphate</name>
        <dbReference type="ChEBI" id="CHEBI:128769"/>
    </ligand>
</feature>
<feature type="binding site" evidence="5">
    <location>
        <position position="136"/>
    </location>
    <ligand>
        <name>[4Fe-4S] cluster</name>
        <dbReference type="ChEBI" id="CHEBI:49883"/>
    </ligand>
</feature>
<feature type="binding site" evidence="5">
    <location>
        <position position="263"/>
    </location>
    <ligand>
        <name>dimethylallyl diphosphate</name>
        <dbReference type="ChEBI" id="CHEBI:57623"/>
    </ligand>
</feature>
<feature type="binding site" evidence="5">
    <location>
        <position position="263"/>
    </location>
    <ligand>
        <name>(2E)-4-hydroxy-3-methylbut-2-enyl diphosphate</name>
        <dbReference type="ChEBI" id="CHEBI:128753"/>
    </ligand>
</feature>
<feature type="region of interest" description="Disordered" evidence="6">
    <location>
        <begin position="1"/>
        <end position="37"/>
    </location>
</feature>
<feature type="binding site" evidence="5">
    <location>
        <position position="234"/>
    </location>
    <ligand>
        <name>[4Fe-4S] cluster</name>
        <dbReference type="ChEBI" id="CHEBI:49883"/>
    </ligand>
</feature>
<dbReference type="GO" id="GO:0051539">
    <property type="term" value="F:4 iron, 4 sulfur cluster binding"/>
    <property type="evidence" value="ECO:0007669"/>
    <property type="project" value="UniProtKB-UniRule"/>
</dbReference>
<comment type="catalytic activity">
    <reaction evidence="5">
        <text>dimethylallyl diphosphate + 2 oxidized [2Fe-2S]-[ferredoxin] + H2O = (2E)-4-hydroxy-3-methylbut-2-enyl diphosphate + 2 reduced [2Fe-2S]-[ferredoxin] + 2 H(+)</text>
        <dbReference type="Rhea" id="RHEA:24825"/>
        <dbReference type="Rhea" id="RHEA-COMP:10000"/>
        <dbReference type="Rhea" id="RHEA-COMP:10001"/>
        <dbReference type="ChEBI" id="CHEBI:15377"/>
        <dbReference type="ChEBI" id="CHEBI:15378"/>
        <dbReference type="ChEBI" id="CHEBI:33737"/>
        <dbReference type="ChEBI" id="CHEBI:33738"/>
        <dbReference type="ChEBI" id="CHEBI:57623"/>
        <dbReference type="ChEBI" id="CHEBI:128753"/>
        <dbReference type="EC" id="1.17.7.4"/>
    </reaction>
</comment>
<dbReference type="NCBIfam" id="TIGR00216">
    <property type="entry name" value="ispH_lytB"/>
    <property type="match status" value="1"/>
</dbReference>
<evidence type="ECO:0000256" key="4">
    <source>
        <dbReference type="ARBA" id="ARBA00023014"/>
    </source>
</evidence>
<dbReference type="PANTHER" id="PTHR30426:SF0">
    <property type="entry name" value="4-HYDROXY-3-METHYLBUT-2-ENYL DIPHOSPHATE REDUCTASE"/>
    <property type="match status" value="1"/>
</dbReference>
<dbReference type="GO" id="GO:0050992">
    <property type="term" value="P:dimethylallyl diphosphate biosynthetic process"/>
    <property type="evidence" value="ECO:0007669"/>
    <property type="project" value="UniProtKB-UniRule"/>
</dbReference>
<feature type="binding site" evidence="5">
    <location>
        <position position="262"/>
    </location>
    <ligand>
        <name>isopentenyl diphosphate</name>
        <dbReference type="ChEBI" id="CHEBI:128769"/>
    </ligand>
</feature>
<evidence type="ECO:0000256" key="2">
    <source>
        <dbReference type="ARBA" id="ARBA00022723"/>
    </source>
</evidence>
<dbReference type="GO" id="GO:0019288">
    <property type="term" value="P:isopentenyl diphosphate biosynthetic process, methylerythritol 4-phosphate pathway"/>
    <property type="evidence" value="ECO:0007669"/>
    <property type="project" value="UniProtKB-UniRule"/>
</dbReference>
<feature type="binding site" evidence="5">
    <location>
        <position position="263"/>
    </location>
    <ligand>
        <name>isopentenyl diphosphate</name>
        <dbReference type="ChEBI" id="CHEBI:128769"/>
    </ligand>
</feature>
<dbReference type="Gene3D" id="3.40.50.11270">
    <property type="match status" value="1"/>
</dbReference>
<gene>
    <name evidence="5 7" type="primary">ispH</name>
    <name evidence="7" type="ORF">GFD30_19335</name>
</gene>
<accession>A0A6L5GDR4</accession>
<dbReference type="EC" id="1.17.7.4" evidence="5"/>
<dbReference type="EMBL" id="WIAO01000027">
    <property type="protein sequence ID" value="MQM27701.1"/>
    <property type="molecule type" value="Genomic_DNA"/>
</dbReference>
<feature type="binding site" evidence="5">
    <location>
        <position position="164"/>
    </location>
    <ligand>
        <name>(2E)-4-hydroxy-3-methylbut-2-enyl diphosphate</name>
        <dbReference type="ChEBI" id="CHEBI:128753"/>
    </ligand>
</feature>
<comment type="similarity">
    <text evidence="5">Belongs to the IspH family.</text>
</comment>
<comment type="cofactor">
    <cofactor evidence="5">
        <name>[4Fe-4S] cluster</name>
        <dbReference type="ChEBI" id="CHEBI:49883"/>
    </cofactor>
    <text evidence="5">Binds 1 [4Fe-4S] cluster per subunit.</text>
</comment>
<feature type="binding site" evidence="5">
    <location>
        <position position="306"/>
    </location>
    <ligand>
        <name>isopentenyl diphosphate</name>
        <dbReference type="ChEBI" id="CHEBI:128769"/>
    </ligand>
</feature>
<dbReference type="HAMAP" id="MF_00191">
    <property type="entry name" value="IspH"/>
    <property type="match status" value="1"/>
</dbReference>
<organism evidence="7 8">
    <name type="scientific">Glycomyces albidus</name>
    <dbReference type="NCBI Taxonomy" id="2656774"/>
    <lineage>
        <taxon>Bacteria</taxon>
        <taxon>Bacillati</taxon>
        <taxon>Actinomycetota</taxon>
        <taxon>Actinomycetes</taxon>
        <taxon>Glycomycetales</taxon>
        <taxon>Glycomycetaceae</taxon>
        <taxon>Glycomyces</taxon>
    </lineage>
</organism>
<dbReference type="Proteomes" id="UP000477750">
    <property type="component" value="Unassembled WGS sequence"/>
</dbReference>
<keyword evidence="5" id="KW-0414">Isoprene biosynthesis</keyword>
<dbReference type="RefSeq" id="WP_153026822.1">
    <property type="nucleotide sequence ID" value="NZ_WIAO01000027.1"/>
</dbReference>
<feature type="binding site" evidence="5">
    <location>
        <position position="81"/>
    </location>
    <ligand>
        <name>isopentenyl diphosphate</name>
        <dbReference type="ChEBI" id="CHEBI:128769"/>
    </ligand>
</feature>
<dbReference type="Gene3D" id="3.40.1010.20">
    <property type="entry name" value="4-hydroxy-3-methylbut-2-enyl diphosphate reductase, catalytic domain"/>
    <property type="match status" value="2"/>
</dbReference>
<protein>
    <recommendedName>
        <fullName evidence="5">4-hydroxy-3-methylbut-2-enyl diphosphate reductase</fullName>
        <shortName evidence="5">HMBPP reductase</shortName>
        <ecNumber evidence="5">1.17.7.4</ecNumber>
    </recommendedName>
</protein>
<keyword evidence="2 5" id="KW-0479">Metal-binding</keyword>
<dbReference type="InterPro" id="IPR003451">
    <property type="entry name" value="LytB/IspH"/>
</dbReference>
<keyword evidence="4 5" id="KW-0411">Iron-sulfur</keyword>
<feature type="binding site" evidence="5">
    <location>
        <position position="306"/>
    </location>
    <ligand>
        <name>dimethylallyl diphosphate</name>
        <dbReference type="ChEBI" id="CHEBI:57623"/>
    </ligand>
</feature>
<keyword evidence="8" id="KW-1185">Reference proteome</keyword>
<feature type="binding site" evidence="5">
    <location>
        <position position="81"/>
    </location>
    <ligand>
        <name>(2E)-4-hydroxy-3-methylbut-2-enyl diphosphate</name>
        <dbReference type="ChEBI" id="CHEBI:128753"/>
    </ligand>
</feature>
<feature type="binding site" evidence="5">
    <location>
        <position position="306"/>
    </location>
    <ligand>
        <name>(2E)-4-hydroxy-3-methylbut-2-enyl diphosphate</name>
        <dbReference type="ChEBI" id="CHEBI:128753"/>
    </ligand>
</feature>
<name>A0A6L5GDR4_9ACTN</name>
<comment type="caution">
    <text evidence="7">The sequence shown here is derived from an EMBL/GenBank/DDBJ whole genome shotgun (WGS) entry which is preliminary data.</text>
</comment>
<feature type="binding site" evidence="5">
    <location>
        <position position="114"/>
    </location>
    <ligand>
        <name>(2E)-4-hydroxy-3-methylbut-2-enyl diphosphate</name>
        <dbReference type="ChEBI" id="CHEBI:128753"/>
    </ligand>
</feature>
<comment type="catalytic activity">
    <reaction evidence="5">
        <text>isopentenyl diphosphate + 2 oxidized [2Fe-2S]-[ferredoxin] + H2O = (2E)-4-hydroxy-3-methylbut-2-enyl diphosphate + 2 reduced [2Fe-2S]-[ferredoxin] + 2 H(+)</text>
        <dbReference type="Rhea" id="RHEA:24488"/>
        <dbReference type="Rhea" id="RHEA-COMP:10000"/>
        <dbReference type="Rhea" id="RHEA-COMP:10001"/>
        <dbReference type="ChEBI" id="CHEBI:15377"/>
        <dbReference type="ChEBI" id="CHEBI:15378"/>
        <dbReference type="ChEBI" id="CHEBI:33737"/>
        <dbReference type="ChEBI" id="CHEBI:33738"/>
        <dbReference type="ChEBI" id="CHEBI:128753"/>
        <dbReference type="ChEBI" id="CHEBI:128769"/>
        <dbReference type="EC" id="1.17.7.4"/>
    </reaction>
</comment>
<sequence length="361" mass="37466">MGGEPRPDRAGRPDGPRAGRDGRGGGAPPSDGRESDRAAVRRVLLPSPRSFCAGVERAIEIVERLLEQHGPPVYVRNQIVHNAHVVAGLEAKGAVFVSELDEVPEHALVVFSAHGVAPAVEAEAARRGLDAVDATCPLVAKVHAEAKRAADAGDTVILIGHDGHEEVAGTLGVAPGRTVLVETVEGVAEVRVADREKVTYLSQTTLSVSEVEEIAAALRARFPNIRGQGAEDICYATSNRQAAVAAVVDEADLVLVVGSANSSNSNRLVELAAAAGVEAHLIEDAAAIDPAWLDAAGTVAVTAGASAPPVLVDEVVAAIAAAGPIEVVERRVADEPQEFLLPQRLRTHDAPAPSGRTRPPR</sequence>
<comment type="pathway">
    <text evidence="5">Isoprenoid biosynthesis; isopentenyl diphosphate biosynthesis via DXP pathway; isopentenyl diphosphate from 1-deoxy-D-xylulose 5-phosphate: step 6/6.</text>
</comment>
<dbReference type="GO" id="GO:0046872">
    <property type="term" value="F:metal ion binding"/>
    <property type="evidence" value="ECO:0007669"/>
    <property type="project" value="UniProtKB-KW"/>
</dbReference>
<feature type="binding site" evidence="5">
    <location>
        <position position="264"/>
    </location>
    <ligand>
        <name>dimethylallyl diphosphate</name>
        <dbReference type="ChEBI" id="CHEBI:57623"/>
    </ligand>
</feature>
<evidence type="ECO:0000256" key="1">
    <source>
        <dbReference type="ARBA" id="ARBA00022485"/>
    </source>
</evidence>
<feature type="binding site" evidence="5">
    <location>
        <position position="114"/>
    </location>
    <ligand>
        <name>dimethylallyl diphosphate</name>
        <dbReference type="ChEBI" id="CHEBI:57623"/>
    </ligand>
</feature>
<keyword evidence="1 5" id="KW-0004">4Fe-4S</keyword>
<feature type="region of interest" description="Disordered" evidence="6">
    <location>
        <begin position="339"/>
        <end position="361"/>
    </location>
</feature>
<dbReference type="GO" id="GO:0016114">
    <property type="term" value="P:terpenoid biosynthetic process"/>
    <property type="evidence" value="ECO:0007669"/>
    <property type="project" value="UniProtKB-UniRule"/>
</dbReference>
<feature type="binding site" evidence="5">
    <location>
        <position position="204"/>
    </location>
    <ligand>
        <name>(2E)-4-hydroxy-3-methylbut-2-enyl diphosphate</name>
        <dbReference type="ChEBI" id="CHEBI:128753"/>
    </ligand>
</feature>
<keyword evidence="3 5" id="KW-0408">Iron</keyword>
<feature type="binding site" evidence="5">
    <location>
        <position position="262"/>
    </location>
    <ligand>
        <name>dimethylallyl diphosphate</name>
        <dbReference type="ChEBI" id="CHEBI:57623"/>
    </ligand>
</feature>
<feature type="binding site" evidence="5">
    <location>
        <position position="52"/>
    </location>
    <ligand>
        <name>[4Fe-4S] cluster</name>
        <dbReference type="ChEBI" id="CHEBI:49883"/>
    </ligand>
</feature>
<comment type="function">
    <text evidence="5">Catalyzes the conversion of 1-hydroxy-2-methyl-2-(E)-butenyl 4-diphosphate (HMBPP) into a mixture of isopentenyl diphosphate (IPP) and dimethylallyl diphosphate (DMAPP). Acts in the terminal step of the DOXP/MEP pathway for isoprenoid precursor biosynthesis.</text>
</comment>
<feature type="binding site" evidence="5">
    <location>
        <position position="81"/>
    </location>
    <ligand>
        <name>dimethylallyl diphosphate</name>
        <dbReference type="ChEBI" id="CHEBI:57623"/>
    </ligand>
</feature>
<dbReference type="CDD" id="cd13944">
    <property type="entry name" value="lytB_ispH"/>
    <property type="match status" value="1"/>
</dbReference>
<evidence type="ECO:0000256" key="5">
    <source>
        <dbReference type="HAMAP-Rule" id="MF_00191"/>
    </source>
</evidence>
<feature type="active site" description="Proton donor" evidence="5">
    <location>
        <position position="166"/>
    </location>
</feature>
<dbReference type="UniPathway" id="UPA00056">
    <property type="reaction ID" value="UER00097"/>
</dbReference>